<feature type="transmembrane region" description="Helical" evidence="1">
    <location>
        <begin position="78"/>
        <end position="95"/>
    </location>
</feature>
<evidence type="ECO:0000256" key="1">
    <source>
        <dbReference type="SAM" id="Phobius"/>
    </source>
</evidence>
<gene>
    <name evidence="2" type="ORF">LX64_01813</name>
</gene>
<reference evidence="2 3" key="1">
    <citation type="submission" date="2018-06" db="EMBL/GenBank/DDBJ databases">
        <title>Genomic Encyclopedia of Archaeal and Bacterial Type Strains, Phase II (KMG-II): from individual species to whole genera.</title>
        <authorList>
            <person name="Goeker M."/>
        </authorList>
    </citation>
    <scope>NUCLEOTIDE SEQUENCE [LARGE SCALE GENOMIC DNA]</scope>
    <source>
        <strain evidence="2 3">DSM 23857</strain>
    </source>
</reference>
<organism evidence="2 3">
    <name type="scientific">Chitinophaga skermanii</name>
    <dbReference type="NCBI Taxonomy" id="331697"/>
    <lineage>
        <taxon>Bacteria</taxon>
        <taxon>Pseudomonadati</taxon>
        <taxon>Bacteroidota</taxon>
        <taxon>Chitinophagia</taxon>
        <taxon>Chitinophagales</taxon>
        <taxon>Chitinophagaceae</taxon>
        <taxon>Chitinophaga</taxon>
    </lineage>
</organism>
<keyword evidence="1" id="KW-1133">Transmembrane helix</keyword>
<sequence>MQSKNPTAAKKPSPAATLPTKPFLERNANLVFGVLLLAFILVGGLLFNTKLFLMGDDADYILDALHFVKNNQYPGGRSSLYAMVLGIPIALFGVNVVTLKLFSFLCAVGAFILLYFTFKKRIPYWLLFTALLFLGINSGLQYYSSSNLSEAFYTLVQAFFLFAAFKLVDKLENGKSFKENLGTWLVYGLAALLISLSKNVALLAPMTLPVYFLFKKQWRYAALAFGLFLAFKIPYEILLRAIYGVNTVAAQMDQVMAKDMYHFEYGKETLSGFIDRFFQNLKIYISGDMWAFLGFRKEPFEGTPVLYWIIMVALCGYGAYYAFKKNAYIFITALYLMIMMGVTFVALQPAVAQSRIVVIYVPLMLILFFYSLYAATAWGPQTLQRGVIIVAGVFMFTTTMGKTSKTIATNIDELSENLSGQPLYGFTPDWINYLEMGEYVSKNIPNNVMVAARKPNTLTMYSNGRPYYGVYKVSDNATADELLKELKDNNVHYLVLASLRANPAQAVEGQIINTLHRMAGTIAQKYPTQVKIVHTIGQTEPCYLVEVTY</sequence>
<feature type="transmembrane region" description="Helical" evidence="1">
    <location>
        <begin position="180"/>
        <end position="197"/>
    </location>
</feature>
<dbReference type="RefSeq" id="WP_111597284.1">
    <property type="nucleotide sequence ID" value="NZ_QLLL01000003.1"/>
</dbReference>
<feature type="transmembrane region" description="Helical" evidence="1">
    <location>
        <begin position="151"/>
        <end position="168"/>
    </location>
</feature>
<feature type="transmembrane region" description="Helical" evidence="1">
    <location>
        <begin position="356"/>
        <end position="376"/>
    </location>
</feature>
<feature type="transmembrane region" description="Helical" evidence="1">
    <location>
        <begin position="28"/>
        <end position="47"/>
    </location>
</feature>
<accession>A0A327QPY8</accession>
<name>A0A327QPY8_9BACT</name>
<feature type="transmembrane region" description="Helical" evidence="1">
    <location>
        <begin position="329"/>
        <end position="347"/>
    </location>
</feature>
<feature type="transmembrane region" description="Helical" evidence="1">
    <location>
        <begin position="305"/>
        <end position="323"/>
    </location>
</feature>
<feature type="transmembrane region" description="Helical" evidence="1">
    <location>
        <begin position="125"/>
        <end position="145"/>
    </location>
</feature>
<keyword evidence="3" id="KW-1185">Reference proteome</keyword>
<feature type="transmembrane region" description="Helical" evidence="1">
    <location>
        <begin position="217"/>
        <end position="235"/>
    </location>
</feature>
<evidence type="ECO:0008006" key="4">
    <source>
        <dbReference type="Google" id="ProtNLM"/>
    </source>
</evidence>
<keyword evidence="1" id="KW-0812">Transmembrane</keyword>
<dbReference type="Proteomes" id="UP000249547">
    <property type="component" value="Unassembled WGS sequence"/>
</dbReference>
<protein>
    <recommendedName>
        <fullName evidence="4">Dolichyl-phosphate-mannose-protein mannosyltransferase</fullName>
    </recommendedName>
</protein>
<proteinExistence type="predicted"/>
<comment type="caution">
    <text evidence="2">The sequence shown here is derived from an EMBL/GenBank/DDBJ whole genome shotgun (WGS) entry which is preliminary data.</text>
</comment>
<dbReference type="OrthoDB" id="1110924at2"/>
<dbReference type="AlphaFoldDB" id="A0A327QPY8"/>
<evidence type="ECO:0000313" key="3">
    <source>
        <dbReference type="Proteomes" id="UP000249547"/>
    </source>
</evidence>
<keyword evidence="1" id="KW-0472">Membrane</keyword>
<evidence type="ECO:0000313" key="2">
    <source>
        <dbReference type="EMBL" id="RAJ06686.1"/>
    </source>
</evidence>
<dbReference type="EMBL" id="QLLL01000003">
    <property type="protein sequence ID" value="RAJ06686.1"/>
    <property type="molecule type" value="Genomic_DNA"/>
</dbReference>
<feature type="transmembrane region" description="Helical" evidence="1">
    <location>
        <begin position="101"/>
        <end position="118"/>
    </location>
</feature>